<keyword evidence="2" id="KW-1185">Reference proteome</keyword>
<accession>A0ABC8IUW9</accession>
<organism evidence="1 2">
    <name type="scientific">Eruca vesicaria subsp. sativa</name>
    <name type="common">Garden rocket</name>
    <name type="synonym">Eruca sativa</name>
    <dbReference type="NCBI Taxonomy" id="29727"/>
    <lineage>
        <taxon>Eukaryota</taxon>
        <taxon>Viridiplantae</taxon>
        <taxon>Streptophyta</taxon>
        <taxon>Embryophyta</taxon>
        <taxon>Tracheophyta</taxon>
        <taxon>Spermatophyta</taxon>
        <taxon>Magnoliopsida</taxon>
        <taxon>eudicotyledons</taxon>
        <taxon>Gunneridae</taxon>
        <taxon>Pentapetalae</taxon>
        <taxon>rosids</taxon>
        <taxon>malvids</taxon>
        <taxon>Brassicales</taxon>
        <taxon>Brassicaceae</taxon>
        <taxon>Brassiceae</taxon>
        <taxon>Eruca</taxon>
    </lineage>
</organism>
<proteinExistence type="predicted"/>
<dbReference type="AlphaFoldDB" id="A0ABC8IUW9"/>
<gene>
    <name evidence="1" type="ORF">ERUC_LOCUS3110</name>
</gene>
<protein>
    <submittedName>
        <fullName evidence="1">Uncharacterized protein</fullName>
    </submittedName>
</protein>
<dbReference type="EMBL" id="CAKOAT010056266">
    <property type="protein sequence ID" value="CAH8302056.1"/>
    <property type="molecule type" value="Genomic_DNA"/>
</dbReference>
<evidence type="ECO:0000313" key="1">
    <source>
        <dbReference type="EMBL" id="CAH8302056.1"/>
    </source>
</evidence>
<sequence>MPLRSSLPLTSVSLYASSPWLHAKPFPSHSLRSVRASVAAATTRAITTANWITGTVFRSSREEIERTKRRRREIVEESGDEDGWHGKNERLRERVDGDGVVVVKKRRAIAPSLRLRILSYGG</sequence>
<comment type="caution">
    <text evidence="1">The sequence shown here is derived from an EMBL/GenBank/DDBJ whole genome shotgun (WGS) entry which is preliminary data.</text>
</comment>
<dbReference type="Proteomes" id="UP001642260">
    <property type="component" value="Unassembled WGS sequence"/>
</dbReference>
<evidence type="ECO:0000313" key="2">
    <source>
        <dbReference type="Proteomes" id="UP001642260"/>
    </source>
</evidence>
<name>A0ABC8IUW9_ERUVS</name>
<reference evidence="1 2" key="1">
    <citation type="submission" date="2022-03" db="EMBL/GenBank/DDBJ databases">
        <authorList>
            <person name="Macdonald S."/>
            <person name="Ahmed S."/>
            <person name="Newling K."/>
        </authorList>
    </citation>
    <scope>NUCLEOTIDE SEQUENCE [LARGE SCALE GENOMIC DNA]</scope>
</reference>